<feature type="transmembrane region" description="Helical" evidence="7">
    <location>
        <begin position="228"/>
        <end position="245"/>
    </location>
</feature>
<feature type="transmembrane region" description="Helical" evidence="7">
    <location>
        <begin position="163"/>
        <end position="185"/>
    </location>
</feature>
<dbReference type="GO" id="GO:0005886">
    <property type="term" value="C:plasma membrane"/>
    <property type="evidence" value="ECO:0007669"/>
    <property type="project" value="UniProtKB-SubCell"/>
</dbReference>
<dbReference type="Gene3D" id="1.20.1720.10">
    <property type="entry name" value="Multidrug resistance protein D"/>
    <property type="match status" value="1"/>
</dbReference>
<keyword evidence="3" id="KW-1003">Cell membrane</keyword>
<feature type="transmembrane region" description="Helical" evidence="7">
    <location>
        <begin position="265"/>
        <end position="290"/>
    </location>
</feature>
<dbReference type="SUPFAM" id="SSF103473">
    <property type="entry name" value="MFS general substrate transporter"/>
    <property type="match status" value="1"/>
</dbReference>
<dbReference type="PANTHER" id="PTHR42718:SF47">
    <property type="entry name" value="METHYL VIOLOGEN RESISTANCE PROTEIN SMVA"/>
    <property type="match status" value="1"/>
</dbReference>
<feature type="transmembrane region" description="Helical" evidence="7">
    <location>
        <begin position="197"/>
        <end position="216"/>
    </location>
</feature>
<feature type="transmembrane region" description="Helical" evidence="7">
    <location>
        <begin position="330"/>
        <end position="349"/>
    </location>
</feature>
<feature type="transmembrane region" description="Helical" evidence="7">
    <location>
        <begin position="102"/>
        <end position="123"/>
    </location>
</feature>
<sequence>MNISNGRRWAALAVCCVANLLIALDMTVLHLAVPKLLEDLKPTATQFLWISDAYGFAIAGLLITMGNLGDRIGRKKLLLIGSAVFGLASVLTAYAPTPELLIVARTLLGMAAATLMPSTLSIIRNVFTDPKERTMAVGLWSSVVILGFGGGPVFGGWLLEHFWWGSVFLINVPMVLVVLIAGAVILPESRNPVATRLDPLSVLLSMVGLIGVVYTIKETAYKGIDEPDVIVAAVLGVGGLVWFLARQRRLPQPLVDISLFAQRAFSATVGTTAAVMFAQLALSLTFAQYFQLVLGWSPLKSGLANLPGMAGALVGGVLAGLSVQWFGRSRAIAGGLTLCAVSFLVLAQVDTGTPYWFVLIGMLISGVGLATTLTIATDTVLATVPRQRASAASAISETATELGGALGIALLGTLLGAVYRAELVLPSGLPPEVEAPARDSLGGAVAVADALPAGTLDSAREAFLTGMEATMYGSAALGVLIAVGALVTMRGIPKVIEEVTEEQPATPVAGRPG</sequence>
<organism evidence="9 10">
    <name type="scientific">Amycolatopsis suaedae</name>
    <dbReference type="NCBI Taxonomy" id="2510978"/>
    <lineage>
        <taxon>Bacteria</taxon>
        <taxon>Bacillati</taxon>
        <taxon>Actinomycetota</taxon>
        <taxon>Actinomycetes</taxon>
        <taxon>Pseudonocardiales</taxon>
        <taxon>Pseudonocardiaceae</taxon>
        <taxon>Amycolatopsis</taxon>
    </lineage>
</organism>
<protein>
    <submittedName>
        <fullName evidence="9">MFS transporter</fullName>
    </submittedName>
</protein>
<dbReference type="Proteomes" id="UP000292003">
    <property type="component" value="Unassembled WGS sequence"/>
</dbReference>
<keyword evidence="6 7" id="KW-0472">Membrane</keyword>
<dbReference type="AlphaFoldDB" id="A0A4Q7J6W4"/>
<feature type="transmembrane region" description="Helical" evidence="7">
    <location>
        <begin position="402"/>
        <end position="421"/>
    </location>
</feature>
<feature type="transmembrane region" description="Helical" evidence="7">
    <location>
        <begin position="355"/>
        <end position="381"/>
    </location>
</feature>
<accession>A0A4Q7J6W4</accession>
<feature type="transmembrane region" description="Helical" evidence="7">
    <location>
        <begin position="469"/>
        <end position="487"/>
    </location>
</feature>
<comment type="caution">
    <text evidence="9">The sequence shown here is derived from an EMBL/GenBank/DDBJ whole genome shotgun (WGS) entry which is preliminary data.</text>
</comment>
<evidence type="ECO:0000256" key="3">
    <source>
        <dbReference type="ARBA" id="ARBA00022475"/>
    </source>
</evidence>
<evidence type="ECO:0000256" key="7">
    <source>
        <dbReference type="SAM" id="Phobius"/>
    </source>
</evidence>
<dbReference type="EMBL" id="SFCC01000010">
    <property type="protein sequence ID" value="RZQ62073.1"/>
    <property type="molecule type" value="Genomic_DNA"/>
</dbReference>
<dbReference type="OrthoDB" id="4172724at2"/>
<evidence type="ECO:0000256" key="4">
    <source>
        <dbReference type="ARBA" id="ARBA00022692"/>
    </source>
</evidence>
<dbReference type="InterPro" id="IPR000540">
    <property type="entry name" value="Flag_MotA_CS"/>
</dbReference>
<evidence type="ECO:0000256" key="6">
    <source>
        <dbReference type="ARBA" id="ARBA00023136"/>
    </source>
</evidence>
<evidence type="ECO:0000313" key="10">
    <source>
        <dbReference type="Proteomes" id="UP000292003"/>
    </source>
</evidence>
<dbReference type="Pfam" id="PF07690">
    <property type="entry name" value="MFS_1"/>
    <property type="match status" value="1"/>
</dbReference>
<dbReference type="GO" id="GO:0022857">
    <property type="term" value="F:transmembrane transporter activity"/>
    <property type="evidence" value="ECO:0007669"/>
    <property type="project" value="InterPro"/>
</dbReference>
<dbReference type="PANTHER" id="PTHR42718">
    <property type="entry name" value="MAJOR FACILITATOR SUPERFAMILY MULTIDRUG TRANSPORTER MFSC"/>
    <property type="match status" value="1"/>
</dbReference>
<gene>
    <name evidence="9" type="ORF">EWH70_21025</name>
</gene>
<evidence type="ECO:0000256" key="5">
    <source>
        <dbReference type="ARBA" id="ARBA00022989"/>
    </source>
</evidence>
<reference evidence="9 10" key="1">
    <citation type="submission" date="2019-02" db="EMBL/GenBank/DDBJ databases">
        <title>Draft genome sequence of Amycolatopsis sp. 8-3EHSu isolated from roots of Suaeda maritima.</title>
        <authorList>
            <person name="Duangmal K."/>
            <person name="Chantavorakit T."/>
        </authorList>
    </citation>
    <scope>NUCLEOTIDE SEQUENCE [LARGE SCALE GENOMIC DNA]</scope>
    <source>
        <strain evidence="9 10">8-3EHSu</strain>
    </source>
</reference>
<evidence type="ECO:0000256" key="1">
    <source>
        <dbReference type="ARBA" id="ARBA00004651"/>
    </source>
</evidence>
<dbReference type="CDD" id="cd17321">
    <property type="entry name" value="MFS_MMR_MDR_like"/>
    <property type="match status" value="1"/>
</dbReference>
<dbReference type="InterPro" id="IPR036259">
    <property type="entry name" value="MFS_trans_sf"/>
</dbReference>
<feature type="transmembrane region" description="Helical" evidence="7">
    <location>
        <begin position="135"/>
        <end position="157"/>
    </location>
</feature>
<evidence type="ECO:0000256" key="2">
    <source>
        <dbReference type="ARBA" id="ARBA00022448"/>
    </source>
</evidence>
<keyword evidence="4 7" id="KW-0812">Transmembrane</keyword>
<feature type="transmembrane region" description="Helical" evidence="7">
    <location>
        <begin position="77"/>
        <end position="96"/>
    </location>
</feature>
<keyword evidence="10" id="KW-1185">Reference proteome</keyword>
<feature type="transmembrane region" description="Helical" evidence="7">
    <location>
        <begin position="302"/>
        <end position="323"/>
    </location>
</feature>
<dbReference type="InterPro" id="IPR020846">
    <property type="entry name" value="MFS_dom"/>
</dbReference>
<keyword evidence="5 7" id="KW-1133">Transmembrane helix</keyword>
<feature type="transmembrane region" description="Helical" evidence="7">
    <location>
        <begin position="47"/>
        <end position="65"/>
    </location>
</feature>
<name>A0A4Q7J6W4_9PSEU</name>
<proteinExistence type="predicted"/>
<evidence type="ECO:0000313" key="9">
    <source>
        <dbReference type="EMBL" id="RZQ62073.1"/>
    </source>
</evidence>
<dbReference type="PROSITE" id="PS01307">
    <property type="entry name" value="MOTA"/>
    <property type="match status" value="1"/>
</dbReference>
<comment type="subcellular location">
    <subcellularLocation>
        <location evidence="1">Cell membrane</location>
        <topology evidence="1">Multi-pass membrane protein</topology>
    </subcellularLocation>
</comment>
<evidence type="ECO:0000259" key="8">
    <source>
        <dbReference type="PROSITE" id="PS50850"/>
    </source>
</evidence>
<feature type="domain" description="Major facilitator superfamily (MFS) profile" evidence="8">
    <location>
        <begin position="11"/>
        <end position="496"/>
    </location>
</feature>
<dbReference type="Gene3D" id="1.20.1250.20">
    <property type="entry name" value="MFS general substrate transporter like domains"/>
    <property type="match status" value="1"/>
</dbReference>
<keyword evidence="2" id="KW-0813">Transport</keyword>
<dbReference type="PROSITE" id="PS50850">
    <property type="entry name" value="MFS"/>
    <property type="match status" value="1"/>
</dbReference>
<dbReference type="RefSeq" id="WP_130477165.1">
    <property type="nucleotide sequence ID" value="NZ_SFCC01000010.1"/>
</dbReference>
<dbReference type="InterPro" id="IPR011701">
    <property type="entry name" value="MFS"/>
</dbReference>
<dbReference type="PRINTS" id="PR01036">
    <property type="entry name" value="TCRTETB"/>
</dbReference>